<reference evidence="3" key="1">
    <citation type="submission" date="2016-06" db="UniProtKB">
        <authorList>
            <consortium name="WormBaseParasite"/>
        </authorList>
    </citation>
    <scope>IDENTIFICATION</scope>
</reference>
<keyword evidence="2" id="KW-1185">Reference proteome</keyword>
<evidence type="ECO:0000313" key="1">
    <source>
        <dbReference type="EMBL" id="VDK53906.1"/>
    </source>
</evidence>
<dbReference type="EMBL" id="UYRT01014328">
    <property type="protein sequence ID" value="VDK53906.1"/>
    <property type="molecule type" value="Genomic_DNA"/>
</dbReference>
<dbReference type="AlphaFoldDB" id="A0A183DBY7"/>
<gene>
    <name evidence="1" type="ORF">GPUH_LOCUS6227</name>
</gene>
<dbReference type="Proteomes" id="UP000271098">
    <property type="component" value="Unassembled WGS sequence"/>
</dbReference>
<sequence length="80" mass="8984">MNGDIGLATDAQPDKIEAIRTIASYMRNILNDDDGDVMSRRRKLEPLEEVVAKLRRTVDERARIIRTMGAAAIRSGTTKR</sequence>
<protein>
    <submittedName>
        <fullName evidence="3">BAG domain-containing protein</fullName>
    </submittedName>
</protein>
<evidence type="ECO:0000313" key="3">
    <source>
        <dbReference type="WBParaSite" id="GPUH_0000623601-mRNA-1"/>
    </source>
</evidence>
<dbReference type="WBParaSite" id="GPUH_0000623601-mRNA-1">
    <property type="protein sequence ID" value="GPUH_0000623601-mRNA-1"/>
    <property type="gene ID" value="GPUH_0000623601"/>
</dbReference>
<evidence type="ECO:0000313" key="2">
    <source>
        <dbReference type="Proteomes" id="UP000271098"/>
    </source>
</evidence>
<organism evidence="3">
    <name type="scientific">Gongylonema pulchrum</name>
    <dbReference type="NCBI Taxonomy" id="637853"/>
    <lineage>
        <taxon>Eukaryota</taxon>
        <taxon>Metazoa</taxon>
        <taxon>Ecdysozoa</taxon>
        <taxon>Nematoda</taxon>
        <taxon>Chromadorea</taxon>
        <taxon>Rhabditida</taxon>
        <taxon>Spirurina</taxon>
        <taxon>Spiruromorpha</taxon>
        <taxon>Spiruroidea</taxon>
        <taxon>Gongylonematidae</taxon>
        <taxon>Gongylonema</taxon>
    </lineage>
</organism>
<name>A0A183DBY7_9BILA</name>
<proteinExistence type="predicted"/>
<reference evidence="1 2" key="2">
    <citation type="submission" date="2018-11" db="EMBL/GenBank/DDBJ databases">
        <authorList>
            <consortium name="Pathogen Informatics"/>
        </authorList>
    </citation>
    <scope>NUCLEOTIDE SEQUENCE [LARGE SCALE GENOMIC DNA]</scope>
</reference>
<accession>A0A183DBY7</accession>